<dbReference type="EMBL" id="FNYD01000006">
    <property type="protein sequence ID" value="SEJ68650.1"/>
    <property type="molecule type" value="Genomic_DNA"/>
</dbReference>
<organism evidence="2 3">
    <name type="scientific">Cribrihabitans marinus</name>
    <dbReference type="NCBI Taxonomy" id="1227549"/>
    <lineage>
        <taxon>Bacteria</taxon>
        <taxon>Pseudomonadati</taxon>
        <taxon>Pseudomonadota</taxon>
        <taxon>Alphaproteobacteria</taxon>
        <taxon>Rhodobacterales</taxon>
        <taxon>Paracoccaceae</taxon>
        <taxon>Cribrihabitans</taxon>
    </lineage>
</organism>
<gene>
    <name evidence="2" type="ORF">SAMN05444007_106160</name>
</gene>
<reference evidence="2 3" key="1">
    <citation type="submission" date="2016-10" db="EMBL/GenBank/DDBJ databases">
        <authorList>
            <person name="de Groot N.N."/>
        </authorList>
    </citation>
    <scope>NUCLEOTIDE SEQUENCE [LARGE SCALE GENOMIC DNA]</scope>
    <source>
        <strain evidence="2 3">DSM 29340</strain>
    </source>
</reference>
<keyword evidence="3" id="KW-1185">Reference proteome</keyword>
<evidence type="ECO:0008006" key="4">
    <source>
        <dbReference type="Google" id="ProtNLM"/>
    </source>
</evidence>
<evidence type="ECO:0000256" key="1">
    <source>
        <dbReference type="SAM" id="SignalP"/>
    </source>
</evidence>
<proteinExistence type="predicted"/>
<sequence>MRTTLLTVILSQTIATAALAEDGFAKTNGPMPGDLERIMEEWDCVQGLDTPGYFKSMNGAEVADSARSQLYPCASFLGDWDGPNDVYAWRAAGEYQGVLFMNNRHPGELYLTGGNNPPAQGVVPVGPWVAKVDATTGKEIWRTVLENGNVSGVWVGAANLNILPDGNIPIAFGNHLVKLDGDTGRIIQHVALPAGAPPEGSNFKHLTIAPDGTLIVKNQTRATPCNIQGTLAAFQCPGGADASPGSTIHAINPDTFEIHDSVDLPENAVTPHSITTFDGKIMIYAPAIKTFFRVIWDPETLQLTLDESWSTDSYLEPGQTSGDAPGVLGDWMVVQVNGLPTNKAASAMVGISQHDSTKITRVYPFGTELPTGMSWAPPKAAVDAENDMVFSTDQNMMKIGGINFDRETGEMTVAWTIDGATTALQALYGPKNRRVLGTARAEPSVTQQALMQTSTPPYKQQAIWLDAKTGRLLAESDFLEPMNFNTLLSPGFGGRFYYMWDEGFIVLQPMPQRSQ</sequence>
<protein>
    <recommendedName>
        <fullName evidence="4">PQQ-like domain-containing protein</fullName>
    </recommendedName>
</protein>
<evidence type="ECO:0000313" key="3">
    <source>
        <dbReference type="Proteomes" id="UP000199379"/>
    </source>
</evidence>
<dbReference type="SUPFAM" id="SSF50998">
    <property type="entry name" value="Quinoprotein alcohol dehydrogenase-like"/>
    <property type="match status" value="1"/>
</dbReference>
<dbReference type="STRING" id="1227549.SAMN05444007_106160"/>
<dbReference type="Proteomes" id="UP000199379">
    <property type="component" value="Unassembled WGS sequence"/>
</dbReference>
<dbReference type="InterPro" id="IPR011047">
    <property type="entry name" value="Quinoprotein_ADH-like_sf"/>
</dbReference>
<evidence type="ECO:0000313" key="2">
    <source>
        <dbReference type="EMBL" id="SEJ68650.1"/>
    </source>
</evidence>
<feature type="chain" id="PRO_5011565000" description="PQQ-like domain-containing protein" evidence="1">
    <location>
        <begin position="21"/>
        <end position="515"/>
    </location>
</feature>
<feature type="signal peptide" evidence="1">
    <location>
        <begin position="1"/>
        <end position="20"/>
    </location>
</feature>
<name>A0A1H7B323_9RHOB</name>
<keyword evidence="1" id="KW-0732">Signal</keyword>
<accession>A0A1H7B323</accession>
<dbReference type="AlphaFoldDB" id="A0A1H7B323"/>
<dbReference type="InterPro" id="IPR015943">
    <property type="entry name" value="WD40/YVTN_repeat-like_dom_sf"/>
</dbReference>
<dbReference type="RefSeq" id="WP_092366902.1">
    <property type="nucleotide sequence ID" value="NZ_BMGV01000006.1"/>
</dbReference>
<dbReference type="OrthoDB" id="7792758at2"/>
<dbReference type="Gene3D" id="2.130.10.10">
    <property type="entry name" value="YVTN repeat-like/Quinoprotein amine dehydrogenase"/>
    <property type="match status" value="1"/>
</dbReference>